<evidence type="ECO:0000313" key="1">
    <source>
        <dbReference type="EMBL" id="MFB9992500.1"/>
    </source>
</evidence>
<dbReference type="EMBL" id="JBHLYR010000031">
    <property type="protein sequence ID" value="MFB9992500.1"/>
    <property type="molecule type" value="Genomic_DNA"/>
</dbReference>
<organism evidence="1 2">
    <name type="scientific">Deinococcus oregonensis</name>
    <dbReference type="NCBI Taxonomy" id="1805970"/>
    <lineage>
        <taxon>Bacteria</taxon>
        <taxon>Thermotogati</taxon>
        <taxon>Deinococcota</taxon>
        <taxon>Deinococci</taxon>
        <taxon>Deinococcales</taxon>
        <taxon>Deinococcaceae</taxon>
        <taxon>Deinococcus</taxon>
    </lineage>
</organism>
<accession>A0ABV6AYI8</accession>
<gene>
    <name evidence="1" type="ORF">ACFFLM_11030</name>
</gene>
<sequence>MKASEWQQWLSSLPADLVGLQALQADLGRQIVQAEARLRRAVSRGNDRIEERAARVELTELNSKLMTIQTRLTAA</sequence>
<reference evidence="1 2" key="1">
    <citation type="submission" date="2024-09" db="EMBL/GenBank/DDBJ databases">
        <authorList>
            <person name="Sun Q."/>
            <person name="Mori K."/>
        </authorList>
    </citation>
    <scope>NUCLEOTIDE SEQUENCE [LARGE SCALE GENOMIC DNA]</scope>
    <source>
        <strain evidence="1 2">JCM 13503</strain>
    </source>
</reference>
<evidence type="ECO:0000313" key="2">
    <source>
        <dbReference type="Proteomes" id="UP001589733"/>
    </source>
</evidence>
<keyword evidence="2" id="KW-1185">Reference proteome</keyword>
<dbReference type="RefSeq" id="WP_380009480.1">
    <property type="nucleotide sequence ID" value="NZ_JBHLYR010000031.1"/>
</dbReference>
<dbReference type="Proteomes" id="UP001589733">
    <property type="component" value="Unassembled WGS sequence"/>
</dbReference>
<protein>
    <submittedName>
        <fullName evidence="1">Uncharacterized protein</fullName>
    </submittedName>
</protein>
<name>A0ABV6AYI8_9DEIO</name>
<proteinExistence type="predicted"/>
<comment type="caution">
    <text evidence="1">The sequence shown here is derived from an EMBL/GenBank/DDBJ whole genome shotgun (WGS) entry which is preliminary data.</text>
</comment>